<dbReference type="STRING" id="1037410.MCSF7_00201"/>
<protein>
    <recommendedName>
        <fullName evidence="6">TM2 domain-containing protein</fullName>
    </recommendedName>
</protein>
<evidence type="ECO:0000256" key="4">
    <source>
        <dbReference type="ARBA" id="ARBA00023136"/>
    </source>
</evidence>
<evidence type="ECO:0000256" key="1">
    <source>
        <dbReference type="ARBA" id="ARBA00004141"/>
    </source>
</evidence>
<keyword evidence="2 5" id="KW-0812">Transmembrane</keyword>
<comment type="subcellular location">
    <subcellularLocation>
        <location evidence="1">Membrane</location>
        <topology evidence="1">Multi-pass membrane protein</topology>
    </subcellularLocation>
</comment>
<name>F9UJJ5_9BACT</name>
<dbReference type="RefSeq" id="WP_006608462.1">
    <property type="nucleotide sequence ID" value="NZ_AFXA01000008.1"/>
</dbReference>
<gene>
    <name evidence="7" type="ORF">MCSF7_00201</name>
</gene>
<reference evidence="7 8" key="1">
    <citation type="journal article" date="2013" name="Genome Announc.">
        <title>Genome Sequence of Mycoplasma columbinum Strain SF7.</title>
        <authorList>
            <person name="Guo Z."/>
            <person name="Xu X."/>
            <person name="Zheng Q."/>
            <person name="Li T."/>
            <person name="Kuang S."/>
            <person name="Zhang Z."/>
            <person name="Chen Y."/>
            <person name="Lu X."/>
            <person name="Zhou R."/>
            <person name="Bi D."/>
            <person name="Jin H."/>
        </authorList>
    </citation>
    <scope>NUCLEOTIDE SEQUENCE [LARGE SCALE GENOMIC DNA]</scope>
    <source>
        <strain evidence="7 8">SF7</strain>
    </source>
</reference>
<dbReference type="Proteomes" id="UP000004978">
    <property type="component" value="Unassembled WGS sequence"/>
</dbReference>
<keyword evidence="3 5" id="KW-1133">Transmembrane helix</keyword>
<feature type="transmembrane region" description="Helical" evidence="5">
    <location>
        <begin position="58"/>
        <end position="81"/>
    </location>
</feature>
<feature type="domain" description="TM2" evidence="6">
    <location>
        <begin position="30"/>
        <end position="74"/>
    </location>
</feature>
<evidence type="ECO:0000256" key="5">
    <source>
        <dbReference type="SAM" id="Phobius"/>
    </source>
</evidence>
<sequence length="95" mass="10845">MAKEFNYFSKDNHQSVAGKYSIFGTLKLVKSKKIMVLLTIFLGFTGVQWFYIGRKLFGFIRLSISLIAIILTIILVAGMFLDKHDYSENSINENS</sequence>
<keyword evidence="8" id="KW-1185">Reference proteome</keyword>
<evidence type="ECO:0000313" key="8">
    <source>
        <dbReference type="Proteomes" id="UP000004978"/>
    </source>
</evidence>
<organism evidence="7 8">
    <name type="scientific">Mycoplasmopsis columbina SF7</name>
    <dbReference type="NCBI Taxonomy" id="1037410"/>
    <lineage>
        <taxon>Bacteria</taxon>
        <taxon>Bacillati</taxon>
        <taxon>Mycoplasmatota</taxon>
        <taxon>Mycoplasmoidales</taxon>
        <taxon>Metamycoplasmataceae</taxon>
        <taxon>Mycoplasmopsis</taxon>
    </lineage>
</organism>
<evidence type="ECO:0000313" key="7">
    <source>
        <dbReference type="EMBL" id="EGV00376.1"/>
    </source>
</evidence>
<feature type="transmembrane region" description="Helical" evidence="5">
    <location>
        <begin position="34"/>
        <end position="52"/>
    </location>
</feature>
<comment type="caution">
    <text evidence="7">The sequence shown here is derived from an EMBL/GenBank/DDBJ whole genome shotgun (WGS) entry which is preliminary data.</text>
</comment>
<dbReference type="Pfam" id="PF05154">
    <property type="entry name" value="TM2"/>
    <property type="match status" value="1"/>
</dbReference>
<evidence type="ECO:0000259" key="6">
    <source>
        <dbReference type="Pfam" id="PF05154"/>
    </source>
</evidence>
<dbReference type="GO" id="GO:0016020">
    <property type="term" value="C:membrane"/>
    <property type="evidence" value="ECO:0007669"/>
    <property type="project" value="UniProtKB-SubCell"/>
</dbReference>
<keyword evidence="4 5" id="KW-0472">Membrane</keyword>
<proteinExistence type="predicted"/>
<evidence type="ECO:0000256" key="3">
    <source>
        <dbReference type="ARBA" id="ARBA00022989"/>
    </source>
</evidence>
<dbReference type="EMBL" id="AFXA01000008">
    <property type="protein sequence ID" value="EGV00376.1"/>
    <property type="molecule type" value="Genomic_DNA"/>
</dbReference>
<accession>F9UJJ5</accession>
<dbReference type="AlphaFoldDB" id="F9UJJ5"/>
<dbReference type="InterPro" id="IPR007829">
    <property type="entry name" value="TM2"/>
</dbReference>
<evidence type="ECO:0000256" key="2">
    <source>
        <dbReference type="ARBA" id="ARBA00022692"/>
    </source>
</evidence>